<dbReference type="AlphaFoldDB" id="A0A0X3PXN4"/>
<dbReference type="SUPFAM" id="SSF49265">
    <property type="entry name" value="Fibronectin type III"/>
    <property type="match status" value="1"/>
</dbReference>
<accession>A0A0X3PXN4</accession>
<feature type="transmembrane region" description="Helical" evidence="1">
    <location>
        <begin position="43"/>
        <end position="63"/>
    </location>
</feature>
<protein>
    <submittedName>
        <fullName evidence="3">Fibronectin type III domain</fullName>
    </submittedName>
</protein>
<evidence type="ECO:0000256" key="1">
    <source>
        <dbReference type="SAM" id="Phobius"/>
    </source>
</evidence>
<sequence>MVCALRRVEPQRLHCYISVNRSKNSSCKPTSSRFHTLFRFQMITLYPVSILLLIHVACAFIYFSPDLNPRNLSIVSQNSTALTLSWLPPDVPEVGTRKYMIRLNGQFFHKTNKTKVTLSGLKPSTAYKVTVLTIKRNNDFVTPGTKLFVKMADID</sequence>
<gene>
    <name evidence="3" type="ORF">TR100025</name>
</gene>
<dbReference type="InterPro" id="IPR003961">
    <property type="entry name" value="FN3_dom"/>
</dbReference>
<dbReference type="SMART" id="SM00060">
    <property type="entry name" value="FN3"/>
    <property type="match status" value="1"/>
</dbReference>
<proteinExistence type="predicted"/>
<keyword evidence="1" id="KW-0812">Transmembrane</keyword>
<dbReference type="Pfam" id="PF00041">
    <property type="entry name" value="fn3"/>
    <property type="match status" value="1"/>
</dbReference>
<dbReference type="PROSITE" id="PS50853">
    <property type="entry name" value="FN3"/>
    <property type="match status" value="1"/>
</dbReference>
<dbReference type="EMBL" id="GEEE01006602">
    <property type="protein sequence ID" value="JAP56623.1"/>
    <property type="molecule type" value="Transcribed_RNA"/>
</dbReference>
<reference evidence="3" key="1">
    <citation type="submission" date="2016-01" db="EMBL/GenBank/DDBJ databases">
        <title>Reference transcriptome for the parasite Schistocephalus solidus: insights into the molecular evolution of parasitism.</title>
        <authorList>
            <person name="Hebert F.O."/>
            <person name="Grambauer S."/>
            <person name="Barber I."/>
            <person name="Landry C.R."/>
            <person name="Aubin-Horth N."/>
        </authorList>
    </citation>
    <scope>NUCLEOTIDE SEQUENCE</scope>
</reference>
<keyword evidence="1" id="KW-0472">Membrane</keyword>
<feature type="domain" description="Fibronectin type-III" evidence="2">
    <location>
        <begin position="68"/>
        <end position="154"/>
    </location>
</feature>
<evidence type="ECO:0000259" key="2">
    <source>
        <dbReference type="PROSITE" id="PS50853"/>
    </source>
</evidence>
<dbReference type="Gene3D" id="2.60.40.10">
    <property type="entry name" value="Immunoglobulins"/>
    <property type="match status" value="1"/>
</dbReference>
<organism evidence="3">
    <name type="scientific">Schistocephalus solidus</name>
    <name type="common">Tapeworm</name>
    <dbReference type="NCBI Taxonomy" id="70667"/>
    <lineage>
        <taxon>Eukaryota</taxon>
        <taxon>Metazoa</taxon>
        <taxon>Spiralia</taxon>
        <taxon>Lophotrochozoa</taxon>
        <taxon>Platyhelminthes</taxon>
        <taxon>Cestoda</taxon>
        <taxon>Eucestoda</taxon>
        <taxon>Diphyllobothriidea</taxon>
        <taxon>Diphyllobothriidae</taxon>
        <taxon>Schistocephalus</taxon>
    </lineage>
</organism>
<dbReference type="CDD" id="cd00063">
    <property type="entry name" value="FN3"/>
    <property type="match status" value="1"/>
</dbReference>
<name>A0A0X3PXN4_SCHSO</name>
<evidence type="ECO:0000313" key="3">
    <source>
        <dbReference type="EMBL" id="JAP56623.1"/>
    </source>
</evidence>
<dbReference type="InterPro" id="IPR036116">
    <property type="entry name" value="FN3_sf"/>
</dbReference>
<keyword evidence="1" id="KW-1133">Transmembrane helix</keyword>
<dbReference type="InterPro" id="IPR013783">
    <property type="entry name" value="Ig-like_fold"/>
</dbReference>